<evidence type="ECO:0000313" key="3">
    <source>
        <dbReference type="Proteomes" id="UP001165143"/>
    </source>
</evidence>
<comment type="caution">
    <text evidence="2">The sequence shown here is derived from an EMBL/GenBank/DDBJ whole genome shotgun (WGS) entry which is preliminary data.</text>
</comment>
<dbReference type="Pfam" id="PF21983">
    <property type="entry name" value="NikA-like"/>
    <property type="match status" value="1"/>
</dbReference>
<dbReference type="Proteomes" id="UP001165143">
    <property type="component" value="Unassembled WGS sequence"/>
</dbReference>
<protein>
    <recommendedName>
        <fullName evidence="4">Bacterial mobilisation domain-containing protein</fullName>
    </recommendedName>
</protein>
<evidence type="ECO:0008006" key="4">
    <source>
        <dbReference type="Google" id="ProtNLM"/>
    </source>
</evidence>
<gene>
    <name evidence="2" type="ORF">Kpho01_67230</name>
</gene>
<proteinExistence type="predicted"/>
<feature type="region of interest" description="Disordered" evidence="1">
    <location>
        <begin position="1"/>
        <end position="32"/>
    </location>
</feature>
<dbReference type="EMBL" id="BSRX01000058">
    <property type="protein sequence ID" value="GLW58712.1"/>
    <property type="molecule type" value="Genomic_DNA"/>
</dbReference>
<name>A0A9W6PPA1_9ACTN</name>
<dbReference type="InterPro" id="IPR053842">
    <property type="entry name" value="NikA-like"/>
</dbReference>
<accession>A0A9W6PPA1</accession>
<organism evidence="2 3">
    <name type="scientific">Kitasatospora phosalacinea</name>
    <dbReference type="NCBI Taxonomy" id="2065"/>
    <lineage>
        <taxon>Bacteria</taxon>
        <taxon>Bacillati</taxon>
        <taxon>Actinomycetota</taxon>
        <taxon>Actinomycetes</taxon>
        <taxon>Kitasatosporales</taxon>
        <taxon>Streptomycetaceae</taxon>
        <taxon>Kitasatospora</taxon>
    </lineage>
</organism>
<dbReference type="AlphaFoldDB" id="A0A9W6PPA1"/>
<evidence type="ECO:0000256" key="1">
    <source>
        <dbReference type="SAM" id="MobiDB-lite"/>
    </source>
</evidence>
<dbReference type="RefSeq" id="WP_051778137.1">
    <property type="nucleotide sequence ID" value="NZ_BSRX01000058.1"/>
</dbReference>
<feature type="compositionally biased region" description="Basic residues" evidence="1">
    <location>
        <begin position="14"/>
        <end position="31"/>
    </location>
</feature>
<reference evidence="2" key="1">
    <citation type="submission" date="2023-02" db="EMBL/GenBank/DDBJ databases">
        <title>Kitasatospora phosalacinea NBRC 14362.</title>
        <authorList>
            <person name="Ichikawa N."/>
            <person name="Sato H."/>
            <person name="Tonouchi N."/>
        </authorList>
    </citation>
    <scope>NUCLEOTIDE SEQUENCE</scope>
    <source>
        <strain evidence="2">NBRC 14362</strain>
    </source>
</reference>
<evidence type="ECO:0000313" key="2">
    <source>
        <dbReference type="EMBL" id="GLW58712.1"/>
    </source>
</evidence>
<feature type="compositionally biased region" description="Acidic residues" evidence="1">
    <location>
        <begin position="1"/>
        <end position="10"/>
    </location>
</feature>
<sequence length="142" mass="15417">MNAAVDADDESVVRRPRRRHHEPTQRQRRLTARFSADEEAEIKRAASARALTTARFIATSALNAARNLTANEDPEDRRDRALDELAAARHQAARCGNNLNQIARELNSGGLPSPADLVAALAAVRTAVTAIDTASAKIVKEK</sequence>